<accession>M2MBV4</accession>
<dbReference type="EMBL" id="KB445559">
    <property type="protein sequence ID" value="EMC93976.1"/>
    <property type="molecule type" value="Genomic_DNA"/>
</dbReference>
<reference evidence="2 3" key="1">
    <citation type="journal article" date="2012" name="PLoS Pathog.">
        <title>Diverse lifestyles and strategies of plant pathogenesis encoded in the genomes of eighteen Dothideomycetes fungi.</title>
        <authorList>
            <person name="Ohm R.A."/>
            <person name="Feau N."/>
            <person name="Henrissat B."/>
            <person name="Schoch C.L."/>
            <person name="Horwitz B.A."/>
            <person name="Barry K.W."/>
            <person name="Condon B.J."/>
            <person name="Copeland A.C."/>
            <person name="Dhillon B."/>
            <person name="Glaser F."/>
            <person name="Hesse C.N."/>
            <person name="Kosti I."/>
            <person name="LaButti K."/>
            <person name="Lindquist E.A."/>
            <person name="Lucas S."/>
            <person name="Salamov A.A."/>
            <person name="Bradshaw R.E."/>
            <person name="Ciuffetti L."/>
            <person name="Hamelin R.C."/>
            <person name="Kema G.H.J."/>
            <person name="Lawrence C."/>
            <person name="Scott J.A."/>
            <person name="Spatafora J.W."/>
            <person name="Turgeon B.G."/>
            <person name="de Wit P.J.G.M."/>
            <person name="Zhong S."/>
            <person name="Goodwin S.B."/>
            <person name="Grigoriev I.V."/>
        </authorList>
    </citation>
    <scope>NUCLEOTIDE SEQUENCE [LARGE SCALE GENOMIC DNA]</scope>
    <source>
        <strain evidence="2 3">UAMH 10762</strain>
    </source>
</reference>
<dbReference type="Gene3D" id="3.60.20.10">
    <property type="entry name" value="Glutamine Phosphoribosylpyrophosphate, subunit 1, domain 1"/>
    <property type="match status" value="1"/>
</dbReference>
<dbReference type="HOGENOM" id="CLU_042555_1_1_1"/>
<dbReference type="PANTHER" id="PTHR43187:SF1">
    <property type="entry name" value="GLUTAMINE AMIDOTRANSFERASE DUG3-RELATED"/>
    <property type="match status" value="1"/>
</dbReference>
<dbReference type="CDD" id="cd01908">
    <property type="entry name" value="YafJ"/>
    <property type="match status" value="1"/>
</dbReference>
<feature type="domain" description="Glutamine amidotransferase type-2" evidence="1">
    <location>
        <begin position="2"/>
        <end position="355"/>
    </location>
</feature>
<dbReference type="KEGG" id="bcom:BAUCODRAFT_216965"/>
<dbReference type="InterPro" id="IPR052373">
    <property type="entry name" value="Gamma-glu_amide_hydrolase"/>
</dbReference>
<dbReference type="InterPro" id="IPR029055">
    <property type="entry name" value="Ntn_hydrolases_N"/>
</dbReference>
<dbReference type="GeneID" id="19109790"/>
<dbReference type="PANTHER" id="PTHR43187">
    <property type="entry name" value="GLUTAMINE AMIDOTRANSFERASE DUG3-RELATED"/>
    <property type="match status" value="1"/>
</dbReference>
<gene>
    <name evidence="2" type="ORF">BAUCODRAFT_216965</name>
</gene>
<dbReference type="STRING" id="717646.M2MBV4"/>
<dbReference type="Pfam" id="PF13522">
    <property type="entry name" value="GATase_6"/>
    <property type="match status" value="1"/>
</dbReference>
<dbReference type="GO" id="GO:0005737">
    <property type="term" value="C:cytoplasm"/>
    <property type="evidence" value="ECO:0007669"/>
    <property type="project" value="TreeGrafter"/>
</dbReference>
<keyword evidence="3" id="KW-1185">Reference proteome</keyword>
<evidence type="ECO:0000313" key="2">
    <source>
        <dbReference type="EMBL" id="EMC93976.1"/>
    </source>
</evidence>
<name>M2MBV4_BAUPA</name>
<organism evidence="2 3">
    <name type="scientific">Baudoinia panamericana (strain UAMH 10762)</name>
    <name type="common">Angels' share fungus</name>
    <name type="synonym">Baudoinia compniacensis (strain UAMH 10762)</name>
    <dbReference type="NCBI Taxonomy" id="717646"/>
    <lineage>
        <taxon>Eukaryota</taxon>
        <taxon>Fungi</taxon>
        <taxon>Dikarya</taxon>
        <taxon>Ascomycota</taxon>
        <taxon>Pezizomycotina</taxon>
        <taxon>Dothideomycetes</taxon>
        <taxon>Dothideomycetidae</taxon>
        <taxon>Mycosphaerellales</taxon>
        <taxon>Teratosphaeriaceae</taxon>
        <taxon>Baudoinia</taxon>
    </lineage>
</organism>
<dbReference type="RefSeq" id="XP_007678965.1">
    <property type="nucleotide sequence ID" value="XM_007680775.1"/>
</dbReference>
<proteinExistence type="predicted"/>
<protein>
    <recommendedName>
        <fullName evidence="1">Glutamine amidotransferase type-2 domain-containing protein</fullName>
    </recommendedName>
</protein>
<dbReference type="eggNOG" id="KOG1268">
    <property type="taxonomic scope" value="Eukaryota"/>
</dbReference>
<dbReference type="GO" id="GO:0061672">
    <property type="term" value="C:glutathione hydrolase complex"/>
    <property type="evidence" value="ECO:0007669"/>
    <property type="project" value="TreeGrafter"/>
</dbReference>
<dbReference type="GO" id="GO:0006751">
    <property type="term" value="P:glutathione catabolic process"/>
    <property type="evidence" value="ECO:0007669"/>
    <property type="project" value="TreeGrafter"/>
</dbReference>
<evidence type="ECO:0000259" key="1">
    <source>
        <dbReference type="PROSITE" id="PS51278"/>
    </source>
</evidence>
<dbReference type="Proteomes" id="UP000011761">
    <property type="component" value="Unassembled WGS sequence"/>
</dbReference>
<dbReference type="GO" id="GO:0008242">
    <property type="term" value="F:omega peptidase activity"/>
    <property type="evidence" value="ECO:0007669"/>
    <property type="project" value="TreeGrafter"/>
</dbReference>
<evidence type="ECO:0000313" key="3">
    <source>
        <dbReference type="Proteomes" id="UP000011761"/>
    </source>
</evidence>
<dbReference type="AlphaFoldDB" id="M2MBV4"/>
<dbReference type="InterPro" id="IPR017932">
    <property type="entry name" value="GATase_2_dom"/>
</dbReference>
<sequence>MCRWFAYISPTEPCLLEDALVAPSNSLARQVHDHYLPGLIAHNPDNLKDSDHLTTARNSLYNIDGLGVAWYTSSNADFEKPNGESCDGVLREGLFPAVFKTVQPPLNDMNFRSICSNTETRCLFAHIRAASASPIVAVNNHPFIFGRHAFMHNGVVTSFTAIRRAMCAEMGDAAFASIHGGTDSEHIAGLYMTYLTAGGDVNSFQREYAADEMAQAMHRAVATVITLQKKLLGEEAAPNSLNLCATDGTKLVAYRFRNHATEQPPSLYYSTKAGTTLNRKYPDHPDGIESPNRYAGLNVDDHGDHLIVASEPSTYKAEDWVLIGKNQCLVAESGGRFEVRDVPYEKAWDAEDPAA</sequence>
<dbReference type="OMA" id="CSEHYLP"/>
<dbReference type="OrthoDB" id="444432at2759"/>
<dbReference type="SUPFAM" id="SSF56235">
    <property type="entry name" value="N-terminal nucleophile aminohydrolases (Ntn hydrolases)"/>
    <property type="match status" value="1"/>
</dbReference>
<dbReference type="PROSITE" id="PS51278">
    <property type="entry name" value="GATASE_TYPE_2"/>
    <property type="match status" value="1"/>
</dbReference>